<reference evidence="1 2" key="1">
    <citation type="submission" date="2021-06" db="EMBL/GenBank/DDBJ databases">
        <title>Caerostris darwini draft genome.</title>
        <authorList>
            <person name="Kono N."/>
            <person name="Arakawa K."/>
        </authorList>
    </citation>
    <scope>NUCLEOTIDE SEQUENCE [LARGE SCALE GENOMIC DNA]</scope>
</reference>
<gene>
    <name evidence="1" type="ORF">CDAR_269571</name>
</gene>
<protein>
    <submittedName>
        <fullName evidence="1">Uncharacterized protein</fullName>
    </submittedName>
</protein>
<evidence type="ECO:0000313" key="2">
    <source>
        <dbReference type="Proteomes" id="UP001054837"/>
    </source>
</evidence>
<dbReference type="Proteomes" id="UP001054837">
    <property type="component" value="Unassembled WGS sequence"/>
</dbReference>
<accession>A0AAV4WLK1</accession>
<organism evidence="1 2">
    <name type="scientific">Caerostris darwini</name>
    <dbReference type="NCBI Taxonomy" id="1538125"/>
    <lineage>
        <taxon>Eukaryota</taxon>
        <taxon>Metazoa</taxon>
        <taxon>Ecdysozoa</taxon>
        <taxon>Arthropoda</taxon>
        <taxon>Chelicerata</taxon>
        <taxon>Arachnida</taxon>
        <taxon>Araneae</taxon>
        <taxon>Araneomorphae</taxon>
        <taxon>Entelegynae</taxon>
        <taxon>Araneoidea</taxon>
        <taxon>Araneidae</taxon>
        <taxon>Caerostris</taxon>
    </lineage>
</organism>
<dbReference type="EMBL" id="BPLQ01014864">
    <property type="protein sequence ID" value="GIY83800.1"/>
    <property type="molecule type" value="Genomic_DNA"/>
</dbReference>
<dbReference type="AlphaFoldDB" id="A0AAV4WLK1"/>
<proteinExistence type="predicted"/>
<evidence type="ECO:0000313" key="1">
    <source>
        <dbReference type="EMBL" id="GIY83800.1"/>
    </source>
</evidence>
<keyword evidence="2" id="KW-1185">Reference proteome</keyword>
<sequence length="104" mass="11909">MPTLVFKLNNIPTRLIFLQVILELEVSLLKLWGKGLLCMGKKCHFWLYPNFQYEVSPECTVTSTPCERPSMEEGGINARNMTKLSYVSLAYTRKESEGSVKLFT</sequence>
<name>A0AAV4WLK1_9ARAC</name>
<comment type="caution">
    <text evidence="1">The sequence shown here is derived from an EMBL/GenBank/DDBJ whole genome shotgun (WGS) entry which is preliminary data.</text>
</comment>